<proteinExistence type="predicted"/>
<organism evidence="1 2">
    <name type="scientific">Sedimenticola selenatireducens</name>
    <dbReference type="NCBI Taxonomy" id="191960"/>
    <lineage>
        <taxon>Bacteria</taxon>
        <taxon>Pseudomonadati</taxon>
        <taxon>Pseudomonadota</taxon>
        <taxon>Gammaproteobacteria</taxon>
        <taxon>Chromatiales</taxon>
        <taxon>Sedimenticolaceae</taxon>
        <taxon>Sedimenticola</taxon>
    </lineage>
</organism>
<reference evidence="1 2" key="1">
    <citation type="submission" date="2017-11" db="EMBL/GenBank/DDBJ databases">
        <title>Genome-resolved metagenomics identifies genetic mobility, metabolic interactions, and unexpected diversity in perchlorate-reducing communities.</title>
        <authorList>
            <person name="Barnum T.P."/>
            <person name="Figueroa I.A."/>
            <person name="Carlstrom C.I."/>
            <person name="Lucas L.N."/>
            <person name="Engelbrektson A.L."/>
            <person name="Coates J.D."/>
        </authorList>
    </citation>
    <scope>NUCLEOTIDE SEQUENCE [LARGE SCALE GENOMIC DNA]</scope>
    <source>
        <strain evidence="1">BM301</strain>
    </source>
</reference>
<dbReference type="EMBL" id="PKUN01000014">
    <property type="protein sequence ID" value="PLX61602.1"/>
    <property type="molecule type" value="Genomic_DNA"/>
</dbReference>
<evidence type="ECO:0000313" key="1">
    <source>
        <dbReference type="EMBL" id="PLX61602.1"/>
    </source>
</evidence>
<protein>
    <submittedName>
        <fullName evidence="1">Uncharacterized protein</fullName>
    </submittedName>
</protein>
<sequence>MYYIVGICSECKAPLFIDSDQWEAILESGVYKCSDCGEKLKVTILKTKLGISGVMAKHELTAYSNTALESHFLECLRSSKCSEVLEKIAQVHGAAWMRLKVAIEEIKLLKSTGIQGIAMANQPFDLIDEGSDKCDAESVAFKVSNSLISCLELLAQETTYILDLKWPECRVSFYRAAKNRDLFDRCPEIGCHIGGFVDSSVYKYLSKLRNCIHHRSSIPIAIESTHLLETPGYICPRYLKSEHVAYLPDNPDSGTGYTFDCRKEMISTFEDMVNSIKDFRLTLYALLADVK</sequence>
<dbReference type="AlphaFoldDB" id="A0A2N6CWG9"/>
<gene>
    <name evidence="1" type="ORF">C0630_10610</name>
</gene>
<accession>A0A2N6CWG9</accession>
<name>A0A2N6CWG9_9GAMM</name>
<evidence type="ECO:0000313" key="2">
    <source>
        <dbReference type="Proteomes" id="UP000235015"/>
    </source>
</evidence>
<comment type="caution">
    <text evidence="1">The sequence shown here is derived from an EMBL/GenBank/DDBJ whole genome shotgun (WGS) entry which is preliminary data.</text>
</comment>
<dbReference type="Proteomes" id="UP000235015">
    <property type="component" value="Unassembled WGS sequence"/>
</dbReference>